<evidence type="ECO:0000313" key="6">
    <source>
        <dbReference type="Proteomes" id="UP001372338"/>
    </source>
</evidence>
<feature type="coiled-coil region" evidence="2">
    <location>
        <begin position="304"/>
        <end position="348"/>
    </location>
</feature>
<keyword evidence="1 2" id="KW-0175">Coiled coil</keyword>
<comment type="caution">
    <text evidence="5">The sequence shown here is derived from an EMBL/GenBank/DDBJ whole genome shotgun (WGS) entry which is preliminary data.</text>
</comment>
<dbReference type="Pfam" id="PF22486">
    <property type="entry name" value="MATH_2"/>
    <property type="match status" value="1"/>
</dbReference>
<sequence length="370" mass="42566">MENLLRSSVDFEKFTWKIENFSKQNTMKLRSKAFKIRGWSWRILVHPLRKDVKHFSLFLTVADSLPPYGWSRNTFFKLALINQVDRNKSIVKVTRQRFNGGHCCWGSLFLNLSDFLDYKQGYLVRDTCIIEVHICLSDFAAAKVQDNYLSPNYLTPNLNPTNDSKLSDQASESSLDDEREIVSARTSGSSPTEGEIRSSADLTLKDLIDFESLKPEEEALVPLLEEVCIWHPSLIRSQRKSTRLFRLWAFISLGQILYFLRTKKVKDISEDDCKNLEELWKELVRSSGFDLAWLEPYVQTALGVKAYMETAQELKKQMDNVVALEIKMKKLRGELAAAEAEFEVARKGLSELRKGFQVMDTNAAIGYAMF</sequence>
<dbReference type="PROSITE" id="PS50144">
    <property type="entry name" value="MATH"/>
    <property type="match status" value="1"/>
</dbReference>
<evidence type="ECO:0000259" key="4">
    <source>
        <dbReference type="PROSITE" id="PS50144"/>
    </source>
</evidence>
<evidence type="ECO:0000256" key="2">
    <source>
        <dbReference type="SAM" id="Coils"/>
    </source>
</evidence>
<dbReference type="Gene3D" id="2.60.210.10">
    <property type="entry name" value="Apoptosis, Tumor Necrosis Factor Receptor Associated Protein 2, Chain A"/>
    <property type="match status" value="1"/>
</dbReference>
<dbReference type="InterPro" id="IPR002083">
    <property type="entry name" value="MATH/TRAF_dom"/>
</dbReference>
<name>A0AAN9I7W5_CROPI</name>
<evidence type="ECO:0000313" key="5">
    <source>
        <dbReference type="EMBL" id="KAK7268194.1"/>
    </source>
</evidence>
<gene>
    <name evidence="5" type="ORF">RIF29_20885</name>
</gene>
<dbReference type="Proteomes" id="UP001372338">
    <property type="component" value="Unassembled WGS sequence"/>
</dbReference>
<feature type="region of interest" description="Disordered" evidence="3">
    <location>
        <begin position="159"/>
        <end position="197"/>
    </location>
</feature>
<organism evidence="5 6">
    <name type="scientific">Crotalaria pallida</name>
    <name type="common">Smooth rattlebox</name>
    <name type="synonym">Crotalaria striata</name>
    <dbReference type="NCBI Taxonomy" id="3830"/>
    <lineage>
        <taxon>Eukaryota</taxon>
        <taxon>Viridiplantae</taxon>
        <taxon>Streptophyta</taxon>
        <taxon>Embryophyta</taxon>
        <taxon>Tracheophyta</taxon>
        <taxon>Spermatophyta</taxon>
        <taxon>Magnoliopsida</taxon>
        <taxon>eudicotyledons</taxon>
        <taxon>Gunneridae</taxon>
        <taxon>Pentapetalae</taxon>
        <taxon>rosids</taxon>
        <taxon>fabids</taxon>
        <taxon>Fabales</taxon>
        <taxon>Fabaceae</taxon>
        <taxon>Papilionoideae</taxon>
        <taxon>50 kb inversion clade</taxon>
        <taxon>genistoids sensu lato</taxon>
        <taxon>core genistoids</taxon>
        <taxon>Crotalarieae</taxon>
        <taxon>Crotalaria</taxon>
    </lineage>
</organism>
<dbReference type="SUPFAM" id="SSF49599">
    <property type="entry name" value="TRAF domain-like"/>
    <property type="match status" value="1"/>
</dbReference>
<feature type="domain" description="MATH" evidence="4">
    <location>
        <begin position="11"/>
        <end position="134"/>
    </location>
</feature>
<accession>A0AAN9I7W5</accession>
<proteinExistence type="predicted"/>
<evidence type="ECO:0000256" key="3">
    <source>
        <dbReference type="SAM" id="MobiDB-lite"/>
    </source>
</evidence>
<feature type="compositionally biased region" description="Polar residues" evidence="3">
    <location>
        <begin position="163"/>
        <end position="173"/>
    </location>
</feature>
<dbReference type="AlphaFoldDB" id="A0AAN9I7W5"/>
<protein>
    <recommendedName>
        <fullName evidence="4">MATH domain-containing protein</fullName>
    </recommendedName>
</protein>
<evidence type="ECO:0000256" key="1">
    <source>
        <dbReference type="ARBA" id="ARBA00023054"/>
    </source>
</evidence>
<dbReference type="PANTHER" id="PTHR46236">
    <property type="entry name" value="TRAF-LIKE SUPERFAMILY PROTEIN"/>
    <property type="match status" value="1"/>
</dbReference>
<keyword evidence="6" id="KW-1185">Reference proteome</keyword>
<reference evidence="5 6" key="1">
    <citation type="submission" date="2024-01" db="EMBL/GenBank/DDBJ databases">
        <title>The genomes of 5 underutilized Papilionoideae crops provide insights into root nodulation and disease resistanc.</title>
        <authorList>
            <person name="Yuan L."/>
        </authorList>
    </citation>
    <scope>NUCLEOTIDE SEQUENCE [LARGE SCALE GENOMIC DNA]</scope>
    <source>
        <strain evidence="5">ZHUSHIDOU_FW_LH</strain>
        <tissue evidence="5">Leaf</tissue>
    </source>
</reference>
<dbReference type="PANTHER" id="PTHR46236:SF36">
    <property type="entry name" value="MATH (MEPRIN AND TRAF-C-LIKE) DOMAIN PROTEIN"/>
    <property type="match status" value="1"/>
</dbReference>
<dbReference type="InterPro" id="IPR008974">
    <property type="entry name" value="TRAF-like"/>
</dbReference>
<dbReference type="InterPro" id="IPR050804">
    <property type="entry name" value="MCC"/>
</dbReference>
<dbReference type="EMBL" id="JAYWIO010000004">
    <property type="protein sequence ID" value="KAK7268194.1"/>
    <property type="molecule type" value="Genomic_DNA"/>
</dbReference>
<dbReference type="CDD" id="cd00121">
    <property type="entry name" value="MATH"/>
    <property type="match status" value="1"/>
</dbReference>